<proteinExistence type="predicted"/>
<organism evidence="1 2">
    <name type="scientific">Shewanella mangrovi</name>
    <dbReference type="NCBI Taxonomy" id="1515746"/>
    <lineage>
        <taxon>Bacteria</taxon>
        <taxon>Pseudomonadati</taxon>
        <taxon>Pseudomonadota</taxon>
        <taxon>Gammaproteobacteria</taxon>
        <taxon>Alteromonadales</taxon>
        <taxon>Shewanellaceae</taxon>
        <taxon>Shewanella</taxon>
    </lineage>
</organism>
<dbReference type="RefSeq" id="WP_037443182.1">
    <property type="nucleotide sequence ID" value="NZ_JPEO01000008.1"/>
</dbReference>
<dbReference type="OrthoDB" id="5738400at2"/>
<comment type="caution">
    <text evidence="1">The sequence shown here is derived from an EMBL/GenBank/DDBJ whole genome shotgun (WGS) entry which is preliminary data.</text>
</comment>
<dbReference type="EMBL" id="JPEO01000008">
    <property type="protein sequence ID" value="KFZ37144.1"/>
    <property type="molecule type" value="Genomic_DNA"/>
</dbReference>
<gene>
    <name evidence="1" type="ORF">HR45_12080</name>
</gene>
<dbReference type="InterPro" id="IPR011990">
    <property type="entry name" value="TPR-like_helical_dom_sf"/>
</dbReference>
<protein>
    <recommendedName>
        <fullName evidence="3">Replicative DNA helicase</fullName>
    </recommendedName>
</protein>
<evidence type="ECO:0008006" key="3">
    <source>
        <dbReference type="Google" id="ProtNLM"/>
    </source>
</evidence>
<evidence type="ECO:0000313" key="1">
    <source>
        <dbReference type="EMBL" id="KFZ37144.1"/>
    </source>
</evidence>
<sequence length="148" mass="16763">MKIPSDVYETVLLMSHDLVTAAAIEDKQQEWRLYNELREYAESVAASGQDHPFLWETVADFTSNDAAAIEIYLRALALAKELHATDYLASICFALAERYSVLAAPETAYAFCEEANHYAKQTDDLALRRQISEFPLEQAHSDETFSHK</sequence>
<dbReference type="STRING" id="1515746.HR45_12080"/>
<dbReference type="AlphaFoldDB" id="A0A094JGI9"/>
<dbReference type="eggNOG" id="ENOG50332XI">
    <property type="taxonomic scope" value="Bacteria"/>
</dbReference>
<evidence type="ECO:0000313" key="2">
    <source>
        <dbReference type="Proteomes" id="UP000029264"/>
    </source>
</evidence>
<dbReference type="Proteomes" id="UP000029264">
    <property type="component" value="Unassembled WGS sequence"/>
</dbReference>
<accession>A0A094JGI9</accession>
<name>A0A094JGI9_9GAMM</name>
<keyword evidence="2" id="KW-1185">Reference proteome</keyword>
<dbReference type="Gene3D" id="1.25.40.10">
    <property type="entry name" value="Tetratricopeptide repeat domain"/>
    <property type="match status" value="1"/>
</dbReference>
<reference evidence="1 2" key="1">
    <citation type="submission" date="2014-06" db="EMBL/GenBank/DDBJ databases">
        <title>Shewanella sp. YQH10.</title>
        <authorList>
            <person name="Liu Y."/>
            <person name="Zeng R."/>
        </authorList>
    </citation>
    <scope>NUCLEOTIDE SEQUENCE [LARGE SCALE GENOMIC DNA]</scope>
    <source>
        <strain evidence="1 2">YQH10</strain>
    </source>
</reference>